<organism evidence="2 3">
    <name type="scientific">Nitrospirillum amazonense</name>
    <dbReference type="NCBI Taxonomy" id="28077"/>
    <lineage>
        <taxon>Bacteria</taxon>
        <taxon>Pseudomonadati</taxon>
        <taxon>Pseudomonadota</taxon>
        <taxon>Alphaproteobacteria</taxon>
        <taxon>Rhodospirillales</taxon>
        <taxon>Azospirillaceae</taxon>
        <taxon>Nitrospirillum</taxon>
    </lineage>
</organism>
<dbReference type="Proteomes" id="UP000315751">
    <property type="component" value="Unassembled WGS sequence"/>
</dbReference>
<sequence>MEPIIGTIVLWAGQSLPRGWEYCNGQALSAALNQALFAVIGVKFGGNIGAGQFQLPSLNKTAPPGTQWIIAVSGEMP</sequence>
<dbReference type="Gene3D" id="3.90.1340.10">
    <property type="entry name" value="Phage tail collar domain"/>
    <property type="match status" value="1"/>
</dbReference>
<keyword evidence="3" id="KW-1185">Reference proteome</keyword>
<proteinExistence type="predicted"/>
<dbReference type="EMBL" id="VITR01000014">
    <property type="protein sequence ID" value="TWB37602.1"/>
    <property type="molecule type" value="Genomic_DNA"/>
</dbReference>
<reference evidence="2 3" key="1">
    <citation type="submission" date="2019-06" db="EMBL/GenBank/DDBJ databases">
        <title>Genomic Encyclopedia of Type Strains, Phase IV (KMG-V): Genome sequencing to study the core and pangenomes of soil and plant-associated prokaryotes.</title>
        <authorList>
            <person name="Whitman W."/>
        </authorList>
    </citation>
    <scope>NUCLEOTIDE SEQUENCE [LARGE SCALE GENOMIC DNA]</scope>
    <source>
        <strain evidence="2 3">BR 11622</strain>
    </source>
</reference>
<dbReference type="Pfam" id="PF07484">
    <property type="entry name" value="Collar"/>
    <property type="match status" value="1"/>
</dbReference>
<dbReference type="InterPro" id="IPR011083">
    <property type="entry name" value="Phage_tail_collar_dom"/>
</dbReference>
<gene>
    <name evidence="2" type="ORF">FBZ90_11489</name>
</gene>
<comment type="caution">
    <text evidence="2">The sequence shown here is derived from an EMBL/GenBank/DDBJ whole genome shotgun (WGS) entry which is preliminary data.</text>
</comment>
<evidence type="ECO:0000259" key="1">
    <source>
        <dbReference type="Pfam" id="PF07484"/>
    </source>
</evidence>
<dbReference type="InterPro" id="IPR037053">
    <property type="entry name" value="Phage_tail_collar_dom_sf"/>
</dbReference>
<evidence type="ECO:0000313" key="3">
    <source>
        <dbReference type="Proteomes" id="UP000315751"/>
    </source>
</evidence>
<dbReference type="SUPFAM" id="SSF88874">
    <property type="entry name" value="Receptor-binding domain of short tail fibre protein gp12"/>
    <property type="match status" value="1"/>
</dbReference>
<evidence type="ECO:0000313" key="2">
    <source>
        <dbReference type="EMBL" id="TWB37602.1"/>
    </source>
</evidence>
<dbReference type="AlphaFoldDB" id="A0A560GU90"/>
<name>A0A560GU90_9PROT</name>
<dbReference type="RefSeq" id="WP_145735046.1">
    <property type="nucleotide sequence ID" value="NZ_VITR01000014.1"/>
</dbReference>
<protein>
    <submittedName>
        <fullName evidence="2">Tail collar domain</fullName>
    </submittedName>
</protein>
<feature type="domain" description="Phage tail collar" evidence="1">
    <location>
        <begin position="6"/>
        <end position="61"/>
    </location>
</feature>
<accession>A0A560GU90</accession>
<dbReference type="OrthoDB" id="9810174at2"/>